<reference evidence="4" key="1">
    <citation type="journal article" date="2013" name="Genome Announc.">
        <title>Draft genome sequence of the grapevine dieback fungus Eutypa lata UCR-EL1.</title>
        <authorList>
            <person name="Blanco-Ulate B."/>
            <person name="Rolshausen P.E."/>
            <person name="Cantu D."/>
        </authorList>
    </citation>
    <scope>NUCLEOTIDE SEQUENCE [LARGE SCALE GENOMIC DNA]</scope>
    <source>
        <strain evidence="4">UCR-EL1</strain>
    </source>
</reference>
<evidence type="ECO:0000313" key="4">
    <source>
        <dbReference type="Proteomes" id="UP000012174"/>
    </source>
</evidence>
<dbReference type="EMBL" id="KB705747">
    <property type="protein sequence ID" value="EMR70897.1"/>
    <property type="molecule type" value="Genomic_DNA"/>
</dbReference>
<accession>M7T2U2</accession>
<keyword evidence="2" id="KW-0732">Signal</keyword>
<dbReference type="HOGENOM" id="CLU_2704799_0_0_1"/>
<evidence type="ECO:0000256" key="2">
    <source>
        <dbReference type="SAM" id="SignalP"/>
    </source>
</evidence>
<feature type="chain" id="PRO_5004085278" evidence="2">
    <location>
        <begin position="18"/>
        <end position="73"/>
    </location>
</feature>
<organism evidence="3 4">
    <name type="scientific">Eutypa lata (strain UCR-EL1)</name>
    <name type="common">Grapevine dieback disease fungus</name>
    <name type="synonym">Eutypa armeniacae</name>
    <dbReference type="NCBI Taxonomy" id="1287681"/>
    <lineage>
        <taxon>Eukaryota</taxon>
        <taxon>Fungi</taxon>
        <taxon>Dikarya</taxon>
        <taxon>Ascomycota</taxon>
        <taxon>Pezizomycotina</taxon>
        <taxon>Sordariomycetes</taxon>
        <taxon>Xylariomycetidae</taxon>
        <taxon>Xylariales</taxon>
        <taxon>Diatrypaceae</taxon>
        <taxon>Eutypa</taxon>
    </lineage>
</organism>
<dbReference type="OMA" id="KTQNAAM"/>
<evidence type="ECO:0000313" key="3">
    <source>
        <dbReference type="EMBL" id="EMR70897.1"/>
    </source>
</evidence>
<dbReference type="OrthoDB" id="4835952at2759"/>
<sequence>MKITAIFSFALFALASAELRKVPRSQKGTAMDQHVRRQDSTVKTQNAAMSTADGQIVPFDTAGVHKQMTADGL</sequence>
<gene>
    <name evidence="3" type="ORF">UCREL1_2068</name>
</gene>
<feature type="region of interest" description="Disordered" evidence="1">
    <location>
        <begin position="24"/>
        <end position="48"/>
    </location>
</feature>
<protein>
    <submittedName>
        <fullName evidence="3">Uncharacterized protein</fullName>
    </submittedName>
</protein>
<evidence type="ECO:0000256" key="1">
    <source>
        <dbReference type="SAM" id="MobiDB-lite"/>
    </source>
</evidence>
<name>M7T2U2_EUTLA</name>
<dbReference type="Proteomes" id="UP000012174">
    <property type="component" value="Unassembled WGS sequence"/>
</dbReference>
<dbReference type="KEGG" id="ela:UCREL1_2068"/>
<dbReference type="AlphaFoldDB" id="M7T2U2"/>
<feature type="signal peptide" evidence="2">
    <location>
        <begin position="1"/>
        <end position="17"/>
    </location>
</feature>
<proteinExistence type="predicted"/>
<keyword evidence="4" id="KW-1185">Reference proteome</keyword>